<organism evidence="1 2">
    <name type="scientific">Marinobacterium aestuarii</name>
    <dbReference type="NCBI Taxonomy" id="1821621"/>
    <lineage>
        <taxon>Bacteria</taxon>
        <taxon>Pseudomonadati</taxon>
        <taxon>Pseudomonadota</taxon>
        <taxon>Gammaproteobacteria</taxon>
        <taxon>Oceanospirillales</taxon>
        <taxon>Oceanospirillaceae</taxon>
        <taxon>Marinobacterium</taxon>
    </lineage>
</organism>
<name>A0A1A9EVT0_9GAMM</name>
<dbReference type="Pfam" id="PF01904">
    <property type="entry name" value="DUF72"/>
    <property type="match status" value="1"/>
</dbReference>
<dbReference type="InterPro" id="IPR002763">
    <property type="entry name" value="DUF72"/>
</dbReference>
<keyword evidence="2" id="KW-1185">Reference proteome</keyword>
<dbReference type="RefSeq" id="WP_067379280.1">
    <property type="nucleotide sequence ID" value="NZ_CP015839.1"/>
</dbReference>
<accession>A0A1A9EVT0</accession>
<dbReference type="SUPFAM" id="SSF117396">
    <property type="entry name" value="TM1631-like"/>
    <property type="match status" value="1"/>
</dbReference>
<dbReference type="Proteomes" id="UP000078070">
    <property type="component" value="Chromosome"/>
</dbReference>
<reference evidence="2" key="1">
    <citation type="submission" date="2016-05" db="EMBL/GenBank/DDBJ databases">
        <authorList>
            <person name="Baek K."/>
            <person name="Yang S.-J."/>
        </authorList>
    </citation>
    <scope>NUCLEOTIDE SEQUENCE [LARGE SCALE GENOMIC DNA]</scope>
    <source>
        <strain evidence="2">ST58-10</strain>
    </source>
</reference>
<proteinExistence type="predicted"/>
<dbReference type="KEGG" id="mars:A8C75_05610"/>
<dbReference type="PANTHER" id="PTHR30348:SF9">
    <property type="entry name" value="UPF0759 PROTEIN YECE"/>
    <property type="match status" value="1"/>
</dbReference>
<evidence type="ECO:0000313" key="2">
    <source>
        <dbReference type="Proteomes" id="UP000078070"/>
    </source>
</evidence>
<dbReference type="PANTHER" id="PTHR30348">
    <property type="entry name" value="UNCHARACTERIZED PROTEIN YECE"/>
    <property type="match status" value="1"/>
</dbReference>
<reference evidence="1 2" key="2">
    <citation type="journal article" date="2018" name="Int. J. Syst. Evol. Microbiol.">
        <title>Marinobacterium aestuarii sp. nov., a benzene-degrading marine bacterium isolated from estuary sediment.</title>
        <authorList>
            <person name="Bae S.S."/>
            <person name="Jung J."/>
            <person name="Chung D."/>
            <person name="Baek K."/>
        </authorList>
    </citation>
    <scope>NUCLEOTIDE SEQUENCE [LARGE SCALE GENOMIC DNA]</scope>
    <source>
        <strain evidence="1 2">ST58-10</strain>
    </source>
</reference>
<gene>
    <name evidence="1" type="ORF">A8C75_05610</name>
</gene>
<dbReference type="AlphaFoldDB" id="A0A1A9EVT0"/>
<dbReference type="InterPro" id="IPR036520">
    <property type="entry name" value="UPF0759_sf"/>
</dbReference>
<dbReference type="OrthoDB" id="9780310at2"/>
<dbReference type="EMBL" id="CP015839">
    <property type="protein sequence ID" value="ANG62016.1"/>
    <property type="molecule type" value="Genomic_DNA"/>
</dbReference>
<dbReference type="Gene3D" id="3.20.20.410">
    <property type="entry name" value="Protein of unknown function UPF0759"/>
    <property type="match status" value="1"/>
</dbReference>
<sequence>MSKRYYIGLPQWNHPHWGSSALSGPAAQSTLQRYASHFSSVEGNSTFYALPNAATVERWREETPQHFRFCLKLPQHISHRLQLRHCQDELRGFIDCISPLQDKLGQLFVQLPARFGPDGLDTLRQFLTQLPAGFSYTLEVRHPEFFAKGEAERALNRLLIERGINRTLFDTRALFALPRDDAATQDALQKKPRVPLHVIATAQAPMVRFISPMDYRSADPWLAPWVGMVARWLEEGRQPYLFFHTPDNRESPLLAEHFARELASHCPDAQGLTPWTHTVQQQETLF</sequence>
<protein>
    <recommendedName>
        <fullName evidence="3">DUF72 domain-containing protein</fullName>
    </recommendedName>
</protein>
<evidence type="ECO:0008006" key="3">
    <source>
        <dbReference type="Google" id="ProtNLM"/>
    </source>
</evidence>
<evidence type="ECO:0000313" key="1">
    <source>
        <dbReference type="EMBL" id="ANG62016.1"/>
    </source>
</evidence>